<dbReference type="AlphaFoldDB" id="A0A1G5MYQ5"/>
<dbReference type="CDD" id="cd02966">
    <property type="entry name" value="TlpA_like_family"/>
    <property type="match status" value="1"/>
</dbReference>
<dbReference type="InterPro" id="IPR000866">
    <property type="entry name" value="AhpC/TSA"/>
</dbReference>
<reference evidence="2 3" key="1">
    <citation type="submission" date="2016-10" db="EMBL/GenBank/DDBJ databases">
        <authorList>
            <person name="de Groot N.N."/>
        </authorList>
    </citation>
    <scope>NUCLEOTIDE SEQUENCE [LARGE SCALE GENOMIC DNA]</scope>
    <source>
        <strain evidence="2 3">DSM 2698</strain>
    </source>
</reference>
<protein>
    <submittedName>
        <fullName evidence="2">Peroxiredoxin</fullName>
    </submittedName>
</protein>
<evidence type="ECO:0000313" key="2">
    <source>
        <dbReference type="EMBL" id="SCZ30317.1"/>
    </source>
</evidence>
<dbReference type="InterPro" id="IPR013766">
    <property type="entry name" value="Thioredoxin_domain"/>
</dbReference>
<dbReference type="STRING" id="1120955.SAMN03080610_01244"/>
<dbReference type="OrthoDB" id="9811352at2"/>
<dbReference type="Proteomes" id="UP000199347">
    <property type="component" value="Unassembled WGS sequence"/>
</dbReference>
<name>A0A1G5MYQ5_AFIMA</name>
<dbReference type="GO" id="GO:0016209">
    <property type="term" value="F:antioxidant activity"/>
    <property type="evidence" value="ECO:0007669"/>
    <property type="project" value="InterPro"/>
</dbReference>
<accession>A0A1G5MYQ5</accession>
<organism evidence="2 3">
    <name type="scientific">Afifella marina DSM 2698</name>
    <dbReference type="NCBI Taxonomy" id="1120955"/>
    <lineage>
        <taxon>Bacteria</taxon>
        <taxon>Pseudomonadati</taxon>
        <taxon>Pseudomonadota</taxon>
        <taxon>Alphaproteobacteria</taxon>
        <taxon>Hyphomicrobiales</taxon>
        <taxon>Afifellaceae</taxon>
        <taxon>Afifella</taxon>
    </lineage>
</organism>
<dbReference type="EMBL" id="FMVW01000002">
    <property type="protein sequence ID" value="SCZ30317.1"/>
    <property type="molecule type" value="Genomic_DNA"/>
</dbReference>
<dbReference type="InterPro" id="IPR036249">
    <property type="entry name" value="Thioredoxin-like_sf"/>
</dbReference>
<dbReference type="PROSITE" id="PS51352">
    <property type="entry name" value="THIOREDOXIN_2"/>
    <property type="match status" value="1"/>
</dbReference>
<dbReference type="Gene3D" id="3.40.30.10">
    <property type="entry name" value="Glutaredoxin"/>
    <property type="match status" value="1"/>
</dbReference>
<dbReference type="PROSITE" id="PS51257">
    <property type="entry name" value="PROKAR_LIPOPROTEIN"/>
    <property type="match status" value="1"/>
</dbReference>
<dbReference type="SUPFAM" id="SSF52833">
    <property type="entry name" value="Thioredoxin-like"/>
    <property type="match status" value="1"/>
</dbReference>
<evidence type="ECO:0000259" key="1">
    <source>
        <dbReference type="PROSITE" id="PS51352"/>
    </source>
</evidence>
<dbReference type="PANTHER" id="PTHR42852">
    <property type="entry name" value="THIOL:DISULFIDE INTERCHANGE PROTEIN DSBE"/>
    <property type="match status" value="1"/>
</dbReference>
<proteinExistence type="predicted"/>
<dbReference type="PANTHER" id="PTHR42852:SF17">
    <property type="entry name" value="THIOREDOXIN-LIKE PROTEIN HI_1115"/>
    <property type="match status" value="1"/>
</dbReference>
<dbReference type="InterPro" id="IPR050553">
    <property type="entry name" value="Thioredoxin_ResA/DsbE_sf"/>
</dbReference>
<dbReference type="GO" id="GO:0016491">
    <property type="term" value="F:oxidoreductase activity"/>
    <property type="evidence" value="ECO:0007669"/>
    <property type="project" value="InterPro"/>
</dbReference>
<keyword evidence="3" id="KW-1185">Reference proteome</keyword>
<feature type="domain" description="Thioredoxin" evidence="1">
    <location>
        <begin position="26"/>
        <end position="163"/>
    </location>
</feature>
<gene>
    <name evidence="2" type="ORF">SAMN03080610_01244</name>
</gene>
<sequence>MIRLLSALALSTTIVLCGCNKKDETAEVGQQAPSIAALNDDSQPVDLADYRGKVVLVNFWRAECGPCLREMPEHDKVYQRLKKDGFEILAVNVGQSQKVIHDAQRRIGVSFPLLSDELEITSRRYRVIAVPTSVILDREGIVRDWKPGPMTEDELEEKVEALL</sequence>
<evidence type="ECO:0000313" key="3">
    <source>
        <dbReference type="Proteomes" id="UP000199347"/>
    </source>
</evidence>
<dbReference type="RefSeq" id="WP_092810647.1">
    <property type="nucleotide sequence ID" value="NZ_FMVW01000002.1"/>
</dbReference>
<dbReference type="Pfam" id="PF00578">
    <property type="entry name" value="AhpC-TSA"/>
    <property type="match status" value="1"/>
</dbReference>